<dbReference type="AlphaFoldDB" id="A0A5B9E8Z7"/>
<evidence type="ECO:0000313" key="2">
    <source>
        <dbReference type="Proteomes" id="UP000321820"/>
    </source>
</evidence>
<dbReference type="Proteomes" id="UP000321820">
    <property type="component" value="Chromosome"/>
</dbReference>
<reference evidence="1 2" key="1">
    <citation type="submission" date="2019-08" db="EMBL/GenBank/DDBJ databases">
        <title>Complete genome sequence of Terriglobus albidus strain ORNL.</title>
        <authorList>
            <person name="Podar M."/>
        </authorList>
    </citation>
    <scope>NUCLEOTIDE SEQUENCE [LARGE SCALE GENOMIC DNA]</scope>
    <source>
        <strain evidence="1 2">ORNL</strain>
    </source>
</reference>
<evidence type="ECO:0000313" key="1">
    <source>
        <dbReference type="EMBL" id="QEE28578.1"/>
    </source>
</evidence>
<dbReference type="RefSeq" id="WP_147647768.1">
    <property type="nucleotide sequence ID" value="NZ_CP042806.1"/>
</dbReference>
<name>A0A5B9E8Z7_9BACT</name>
<accession>A0A5B9E8Z7</accession>
<protein>
    <submittedName>
        <fullName evidence="1">Uncharacterized protein</fullName>
    </submittedName>
</protein>
<proteinExistence type="predicted"/>
<dbReference type="EMBL" id="CP042806">
    <property type="protein sequence ID" value="QEE28578.1"/>
    <property type="molecule type" value="Genomic_DNA"/>
</dbReference>
<sequence>MMTTAQRMQRLIDELTKCAISDEDKERAERMQRCWTQLQEKRMEEDLHILMLLEGRREEDERFDQALNEVL</sequence>
<organism evidence="1 2">
    <name type="scientific">Terriglobus albidus</name>
    <dbReference type="NCBI Taxonomy" id="1592106"/>
    <lineage>
        <taxon>Bacteria</taxon>
        <taxon>Pseudomonadati</taxon>
        <taxon>Acidobacteriota</taxon>
        <taxon>Terriglobia</taxon>
        <taxon>Terriglobales</taxon>
        <taxon>Acidobacteriaceae</taxon>
        <taxon>Terriglobus</taxon>
    </lineage>
</organism>
<dbReference type="KEGG" id="talb:FTW19_11565"/>
<keyword evidence="2" id="KW-1185">Reference proteome</keyword>
<gene>
    <name evidence="1" type="ORF">FTW19_11565</name>
</gene>